<dbReference type="NCBIfam" id="NF006597">
    <property type="entry name" value="PRK09134.1"/>
    <property type="match status" value="1"/>
</dbReference>
<dbReference type="PANTHER" id="PTHR43639">
    <property type="entry name" value="OXIDOREDUCTASE, SHORT-CHAIN DEHYDROGENASE/REDUCTASE FAMILY (AFU_ORTHOLOGUE AFUA_5G02870)"/>
    <property type="match status" value="1"/>
</dbReference>
<dbReference type="GO" id="GO:0016491">
    <property type="term" value="F:oxidoreductase activity"/>
    <property type="evidence" value="ECO:0007669"/>
    <property type="project" value="UniProtKB-KW"/>
</dbReference>
<reference evidence="3 4" key="1">
    <citation type="journal article" date="2016" name="Environ. Microbiol.">
        <title>New Methyloceanibacter diversity from North Sea sediments includes methanotroph containing solely the soluble methane monooxygenase.</title>
        <authorList>
            <person name="Vekeman B."/>
            <person name="Kerckhof F.M."/>
            <person name="Cremers G."/>
            <person name="de Vos P."/>
            <person name="Vandamme P."/>
            <person name="Boon N."/>
            <person name="Op den Camp H.J."/>
            <person name="Heylen K."/>
        </authorList>
    </citation>
    <scope>NUCLEOTIDE SEQUENCE [LARGE SCALE GENOMIC DNA]</scope>
    <source>
        <strain evidence="3 4">R-67176</strain>
    </source>
</reference>
<dbReference type="Gene3D" id="3.40.50.720">
    <property type="entry name" value="NAD(P)-binding Rossmann-like Domain"/>
    <property type="match status" value="1"/>
</dbReference>
<gene>
    <name evidence="3" type="ORF">AUC70_13875</name>
</gene>
<dbReference type="InterPro" id="IPR002347">
    <property type="entry name" value="SDR_fam"/>
</dbReference>
<dbReference type="PANTHER" id="PTHR43639:SF1">
    <property type="entry name" value="SHORT-CHAIN DEHYDROGENASE_REDUCTASE FAMILY PROTEIN"/>
    <property type="match status" value="1"/>
</dbReference>
<proteinExistence type="inferred from homology"/>
<dbReference type="Proteomes" id="UP000094172">
    <property type="component" value="Unassembled WGS sequence"/>
</dbReference>
<dbReference type="EMBL" id="LPWE01000003">
    <property type="protein sequence ID" value="ODR96869.1"/>
    <property type="molecule type" value="Genomic_DNA"/>
</dbReference>
<evidence type="ECO:0000256" key="2">
    <source>
        <dbReference type="ARBA" id="ARBA00023002"/>
    </source>
</evidence>
<comment type="caution">
    <text evidence="3">The sequence shown here is derived from an EMBL/GenBank/DDBJ whole genome shotgun (WGS) entry which is preliminary data.</text>
</comment>
<dbReference type="AlphaFoldDB" id="A0A1E3VTM1"/>
<name>A0A1E3VTM1_9HYPH</name>
<protein>
    <submittedName>
        <fullName evidence="3">Short-chain dehydrogenase</fullName>
    </submittedName>
</protein>
<evidence type="ECO:0000313" key="4">
    <source>
        <dbReference type="Proteomes" id="UP000094172"/>
    </source>
</evidence>
<accession>A0A1E3VTM1</accession>
<keyword evidence="2" id="KW-0560">Oxidoreductase</keyword>
<evidence type="ECO:0000313" key="3">
    <source>
        <dbReference type="EMBL" id="ODR96869.1"/>
    </source>
</evidence>
<dbReference type="STRING" id="1774970.AUC70_13875"/>
<keyword evidence="4" id="KW-1185">Reference proteome</keyword>
<dbReference type="PRINTS" id="PR00081">
    <property type="entry name" value="GDHRDH"/>
</dbReference>
<dbReference type="Pfam" id="PF13561">
    <property type="entry name" value="adh_short_C2"/>
    <property type="match status" value="1"/>
</dbReference>
<sequence length="251" mass="27072">MAANPLEACALVTGAARRLGRAIAEDLARTGWRVAIHFQTSEADARSLVAEIEAFGGRAAAVQADLSEIQALPSLIEDSAKALGPVTCLVNNAACFSWDWPDDFDETGWTQHHEVNLRAPVFLTKAFAKALPDGVEGNVINLIDQKVHALNPHHFTYTVAKSGLWTATRTLAQALAPQIRVNAIAPGPVLPFEGQSDEDFARECRDTLLKRPVPMSDITATVRFLLETGSITGQMIALDGGRHLNWRADAG</sequence>
<dbReference type="RefSeq" id="WP_069443338.1">
    <property type="nucleotide sequence ID" value="NZ_LPWE01000003.1"/>
</dbReference>
<comment type="similarity">
    <text evidence="1">Belongs to the short-chain dehydrogenases/reductases (SDR) family.</text>
</comment>
<organism evidence="3 4">
    <name type="scientific">Methyloceanibacter stevinii</name>
    <dbReference type="NCBI Taxonomy" id="1774970"/>
    <lineage>
        <taxon>Bacteria</taxon>
        <taxon>Pseudomonadati</taxon>
        <taxon>Pseudomonadota</taxon>
        <taxon>Alphaproteobacteria</taxon>
        <taxon>Hyphomicrobiales</taxon>
        <taxon>Hyphomicrobiaceae</taxon>
        <taxon>Methyloceanibacter</taxon>
    </lineage>
</organism>
<dbReference type="SUPFAM" id="SSF51735">
    <property type="entry name" value="NAD(P)-binding Rossmann-fold domains"/>
    <property type="match status" value="1"/>
</dbReference>
<dbReference type="InterPro" id="IPR036291">
    <property type="entry name" value="NAD(P)-bd_dom_sf"/>
</dbReference>
<evidence type="ECO:0000256" key="1">
    <source>
        <dbReference type="ARBA" id="ARBA00006484"/>
    </source>
</evidence>